<evidence type="ECO:0000313" key="1">
    <source>
        <dbReference type="EMBL" id="RVW11913.1"/>
    </source>
</evidence>
<gene>
    <name evidence="1" type="ORF">CK203_109215</name>
</gene>
<dbReference type="Proteomes" id="UP000288805">
    <property type="component" value="Unassembled WGS sequence"/>
</dbReference>
<name>A0A438BLT5_VITVI</name>
<protein>
    <recommendedName>
        <fullName evidence="3">Reverse transcriptase domain-containing protein</fullName>
    </recommendedName>
</protein>
<dbReference type="InterPro" id="IPR043502">
    <property type="entry name" value="DNA/RNA_pol_sf"/>
</dbReference>
<comment type="caution">
    <text evidence="1">The sequence shown here is derived from an EMBL/GenBank/DDBJ whole genome shotgun (WGS) entry which is preliminary data.</text>
</comment>
<dbReference type="PANTHER" id="PTHR48475">
    <property type="entry name" value="RIBONUCLEASE H"/>
    <property type="match status" value="1"/>
</dbReference>
<proteinExistence type="predicted"/>
<reference evidence="1 2" key="1">
    <citation type="journal article" date="2018" name="PLoS Genet.">
        <title>Population sequencing reveals clonal diversity and ancestral inbreeding in the grapevine cultivar Chardonnay.</title>
        <authorList>
            <person name="Roach M.J."/>
            <person name="Johnson D.L."/>
            <person name="Bohlmann J."/>
            <person name="van Vuuren H.J."/>
            <person name="Jones S.J."/>
            <person name="Pretorius I.S."/>
            <person name="Schmidt S.A."/>
            <person name="Borneman A.R."/>
        </authorList>
    </citation>
    <scope>NUCLEOTIDE SEQUENCE [LARGE SCALE GENOMIC DNA]</scope>
    <source>
        <strain evidence="2">cv. Chardonnay</strain>
        <tissue evidence="1">Leaf</tissue>
    </source>
</reference>
<accession>A0A438BLT5</accession>
<evidence type="ECO:0000313" key="2">
    <source>
        <dbReference type="Proteomes" id="UP000288805"/>
    </source>
</evidence>
<dbReference type="PANTHER" id="PTHR48475:SF1">
    <property type="entry name" value="RNASE H TYPE-1 DOMAIN-CONTAINING PROTEIN"/>
    <property type="match status" value="1"/>
</dbReference>
<dbReference type="EMBL" id="QGNW01002727">
    <property type="protein sequence ID" value="RVW11913.1"/>
    <property type="molecule type" value="Genomic_DNA"/>
</dbReference>
<dbReference type="SUPFAM" id="SSF56672">
    <property type="entry name" value="DNA/RNA polymerases"/>
    <property type="match status" value="1"/>
</dbReference>
<organism evidence="1 2">
    <name type="scientific">Vitis vinifera</name>
    <name type="common">Grape</name>
    <dbReference type="NCBI Taxonomy" id="29760"/>
    <lineage>
        <taxon>Eukaryota</taxon>
        <taxon>Viridiplantae</taxon>
        <taxon>Streptophyta</taxon>
        <taxon>Embryophyta</taxon>
        <taxon>Tracheophyta</taxon>
        <taxon>Spermatophyta</taxon>
        <taxon>Magnoliopsida</taxon>
        <taxon>eudicotyledons</taxon>
        <taxon>Gunneridae</taxon>
        <taxon>Pentapetalae</taxon>
        <taxon>rosids</taxon>
        <taxon>Vitales</taxon>
        <taxon>Vitaceae</taxon>
        <taxon>Viteae</taxon>
        <taxon>Vitis</taxon>
    </lineage>
</organism>
<evidence type="ECO:0008006" key="3">
    <source>
        <dbReference type="Google" id="ProtNLM"/>
    </source>
</evidence>
<dbReference type="AlphaFoldDB" id="A0A438BLT5"/>
<sequence length="593" mass="67537">MTEPRFAVPSIERPPVSYPTLVQPCYAAQIIERPPALYLRPRAPQMEFIATVDHDTPFGLGFVPTEDDYRYMELLHKKRLISCLLHMPFNYPVHPYWMNLADYFSSDRTPNTSTSDLVTPLSPNRTSLLMFYFLEETDEYGTSIIDDVLLETACPLDLFGVLTIEMVEHVQLVLAPRLFTIVAHDDDVFEGIINPIVVESKHVDPPLSFDVLLGFVLYDESMQHDSNEDFFSAFDSSLIDQRVSPTTGDAEIVDFDTADQSRELMIGLDLSTDERDSLVQLLRSYLDVFAWSYEDMLGLDPSIVQHHLPLLSHARPINMLVDNTIGHSMLSFMDGFFGYNKILMAPDDMEKTFFITGVGLRLNPKKCTFGVTYGKQLGYMVNERDIKVDPDKIRAILDMPVLRLRDQRSSFTYLSVLDIALGCMLAQLDDSRKEGSIVANHLASLPVFNARAIDDDFPNEDITTVTSLSGWCMYFDGATNHFGYGIVGRFDDLRYTHLSRVHNRFADALATLASLIDIPVDTIICLLLIESRFVSVYCCLIDEAKLDDGLSWYHDIYQCLRFDTYLEVATTKDKRALRQLAFWFVICGETLYR</sequence>